<comment type="caution">
    <text evidence="3">The sequence shown here is derived from an EMBL/GenBank/DDBJ whole genome shotgun (WGS) entry which is preliminary data.</text>
</comment>
<proteinExistence type="predicted"/>
<evidence type="ECO:0000259" key="2">
    <source>
        <dbReference type="Pfam" id="PF24626"/>
    </source>
</evidence>
<evidence type="ECO:0000313" key="4">
    <source>
        <dbReference type="Proteomes" id="UP000826656"/>
    </source>
</evidence>
<dbReference type="PANTHER" id="PTHR37984:SF5">
    <property type="entry name" value="PROTEIN NYNRIN-LIKE"/>
    <property type="match status" value="1"/>
</dbReference>
<accession>A0ABQ7UXY2</accession>
<feature type="domain" description="Tf2-1-like SH3-like" evidence="2">
    <location>
        <begin position="618"/>
        <end position="657"/>
    </location>
</feature>
<feature type="compositionally biased region" description="Gly residues" evidence="1">
    <location>
        <begin position="42"/>
        <end position="54"/>
    </location>
</feature>
<organism evidence="3 4">
    <name type="scientific">Solanum tuberosum</name>
    <name type="common">Potato</name>
    <dbReference type="NCBI Taxonomy" id="4113"/>
    <lineage>
        <taxon>Eukaryota</taxon>
        <taxon>Viridiplantae</taxon>
        <taxon>Streptophyta</taxon>
        <taxon>Embryophyta</taxon>
        <taxon>Tracheophyta</taxon>
        <taxon>Spermatophyta</taxon>
        <taxon>Magnoliopsida</taxon>
        <taxon>eudicotyledons</taxon>
        <taxon>Gunneridae</taxon>
        <taxon>Pentapetalae</taxon>
        <taxon>asterids</taxon>
        <taxon>lamiids</taxon>
        <taxon>Solanales</taxon>
        <taxon>Solanaceae</taxon>
        <taxon>Solanoideae</taxon>
        <taxon>Solaneae</taxon>
        <taxon>Solanum</taxon>
    </lineage>
</organism>
<dbReference type="SUPFAM" id="SSF56672">
    <property type="entry name" value="DNA/RNA polymerases"/>
    <property type="match status" value="1"/>
</dbReference>
<name>A0ABQ7UXY2_SOLTU</name>
<dbReference type="Proteomes" id="UP000826656">
    <property type="component" value="Unassembled WGS sequence"/>
</dbReference>
<dbReference type="InterPro" id="IPR043502">
    <property type="entry name" value="DNA/RNA_pol_sf"/>
</dbReference>
<sequence length="830" mass="95496">MRRDCPHPRVFESAQQQSRSVVPVGNGNNGRGDPQDGRRGNQRGGGGRGNGNAGRGNVQPGREVVCQDDRAQCYAFSGKKRQRHLTRDVEIEAPSIESIPVVLEFGEVFPNDLPGMRPNRDIDFFIDLELGTRAISIPLYRMAPAELRELKAQIQELLDKGFIRPSASPWVLQFCLLRKKMVYQFFSKIDLRAGYHQLKIRPEDVPKKEFRTCYGHYEFLVMSFVSKEGVMVDPQKIEAVKNWVWPSSVTDDKNVIAYASRQLKCEVFTDHRSLEHVFTQKDLNLRQRRCMELLKDYDVTIQYHLSNANVVADALSRKVVSMGTLACLSVSKRPLPKEIQTLESKFIHLGISERGGVLVCIEVRATFIEEIKAKQFEDENLNELKKKTVIGKAQETTLDAEGMKKDIVEFVAKRQNCQQVKYEHQRPACLLQRMSIPEWKGERIAMDFVVGLPKTLGNLCERDSEVTWGASLYHLRPWYPIHIHVLKELHDELGTQLIFSAAFHPQTDGQSERTIQVLEDMLRACVIYFGEHWDKFLPLSEFSYNNSYHSSIDIALFKALYGRGCRTPIEWFEAGDVKPFGVDLVKDAQDKVKTIQAKLLLAQSRQKNYADHKVSPMKGVMRFGKKGKLSLRYIGPFEVLECVGPVAYRLALPPNLSDKDLHYEEEPLAILDRDVRKLRTKENKSVKVQWKHRPVEEPTWEVERDMRDKYPQLFVDSVLLHSFLSIFFLCFVTWRRVMELKNEPQETPTHFSPFLRLKNIIEWVNIDGGGFCYRFYGGNNPNLDNWDHGFDLGLIELPRTSRTNSKREGSSFLGFQAYFEVGDHFDSVIV</sequence>
<dbReference type="PANTHER" id="PTHR37984">
    <property type="entry name" value="PROTEIN CBG26694"/>
    <property type="match status" value="1"/>
</dbReference>
<dbReference type="EMBL" id="JAIVGD010000018">
    <property type="protein sequence ID" value="KAH0756686.1"/>
    <property type="molecule type" value="Genomic_DNA"/>
</dbReference>
<keyword evidence="4" id="KW-1185">Reference proteome</keyword>
<dbReference type="Pfam" id="PF24626">
    <property type="entry name" value="SH3_Tf2-1"/>
    <property type="match status" value="1"/>
</dbReference>
<evidence type="ECO:0000313" key="3">
    <source>
        <dbReference type="EMBL" id="KAH0756686.1"/>
    </source>
</evidence>
<gene>
    <name evidence="3" type="ORF">KY290_026956</name>
</gene>
<dbReference type="InterPro" id="IPR056924">
    <property type="entry name" value="SH3_Tf2-1"/>
</dbReference>
<feature type="region of interest" description="Disordered" evidence="1">
    <location>
        <begin position="1"/>
        <end position="61"/>
    </location>
</feature>
<reference evidence="3 4" key="1">
    <citation type="journal article" date="2021" name="bioRxiv">
        <title>Chromosome-scale and haplotype-resolved genome assembly of a tetraploid potato cultivar.</title>
        <authorList>
            <person name="Sun H."/>
            <person name="Jiao W.-B."/>
            <person name="Krause K."/>
            <person name="Campoy J.A."/>
            <person name="Goel M."/>
            <person name="Folz-Donahue K."/>
            <person name="Kukat C."/>
            <person name="Huettel B."/>
            <person name="Schneeberger K."/>
        </authorList>
    </citation>
    <scope>NUCLEOTIDE SEQUENCE [LARGE SCALE GENOMIC DNA]</scope>
    <source>
        <strain evidence="3">SolTubOtavaFocal</strain>
        <tissue evidence="3">Leaves</tissue>
    </source>
</reference>
<dbReference type="InterPro" id="IPR012337">
    <property type="entry name" value="RNaseH-like_sf"/>
</dbReference>
<evidence type="ECO:0000256" key="1">
    <source>
        <dbReference type="SAM" id="MobiDB-lite"/>
    </source>
</evidence>
<protein>
    <recommendedName>
        <fullName evidence="2">Tf2-1-like SH3-like domain-containing protein</fullName>
    </recommendedName>
</protein>
<feature type="compositionally biased region" description="Basic and acidic residues" evidence="1">
    <location>
        <begin position="1"/>
        <end position="10"/>
    </location>
</feature>
<dbReference type="Gene3D" id="3.10.10.10">
    <property type="entry name" value="HIV Type 1 Reverse Transcriptase, subunit A, domain 1"/>
    <property type="match status" value="1"/>
</dbReference>
<dbReference type="SUPFAM" id="SSF53098">
    <property type="entry name" value="Ribonuclease H-like"/>
    <property type="match status" value="1"/>
</dbReference>
<dbReference type="InterPro" id="IPR036397">
    <property type="entry name" value="RNaseH_sf"/>
</dbReference>
<dbReference type="Gene3D" id="3.30.420.10">
    <property type="entry name" value="Ribonuclease H-like superfamily/Ribonuclease H"/>
    <property type="match status" value="1"/>
</dbReference>
<dbReference type="InterPro" id="IPR050951">
    <property type="entry name" value="Retrovirus_Pol_polyprotein"/>
</dbReference>